<organism evidence="1 2">
    <name type="scientific">Entomophthora muscae</name>
    <dbReference type="NCBI Taxonomy" id="34485"/>
    <lineage>
        <taxon>Eukaryota</taxon>
        <taxon>Fungi</taxon>
        <taxon>Fungi incertae sedis</taxon>
        <taxon>Zoopagomycota</taxon>
        <taxon>Entomophthoromycotina</taxon>
        <taxon>Entomophthoromycetes</taxon>
        <taxon>Entomophthorales</taxon>
        <taxon>Entomophthoraceae</taxon>
        <taxon>Entomophthora</taxon>
    </lineage>
</organism>
<gene>
    <name evidence="1" type="ORF">DSO57_1028708</name>
</gene>
<sequence>MIIINTLFCTHPKNYRDDARKVMMAAAQLKDDAREVFLVTLKEDPDLIISYDTFIEAAVAKLTVGMQK</sequence>
<accession>A0ACC2TD04</accession>
<evidence type="ECO:0000313" key="2">
    <source>
        <dbReference type="Proteomes" id="UP001165960"/>
    </source>
</evidence>
<evidence type="ECO:0000313" key="1">
    <source>
        <dbReference type="EMBL" id="KAJ9072321.1"/>
    </source>
</evidence>
<name>A0ACC2TD04_9FUNG</name>
<reference evidence="1" key="1">
    <citation type="submission" date="2022-04" db="EMBL/GenBank/DDBJ databases">
        <title>Genome of the entomopathogenic fungus Entomophthora muscae.</title>
        <authorList>
            <person name="Elya C."/>
            <person name="Lovett B.R."/>
            <person name="Lee E."/>
            <person name="Macias A.M."/>
            <person name="Hajek A.E."/>
            <person name="De Bivort B.L."/>
            <person name="Kasson M.T."/>
            <person name="De Fine Licht H.H."/>
            <person name="Stajich J.E."/>
        </authorList>
    </citation>
    <scope>NUCLEOTIDE SEQUENCE</scope>
    <source>
        <strain evidence="1">Berkeley</strain>
    </source>
</reference>
<protein>
    <submittedName>
        <fullName evidence="1">Uncharacterized protein</fullName>
    </submittedName>
</protein>
<dbReference type="EMBL" id="QTSX02003024">
    <property type="protein sequence ID" value="KAJ9072321.1"/>
    <property type="molecule type" value="Genomic_DNA"/>
</dbReference>
<proteinExistence type="predicted"/>
<comment type="caution">
    <text evidence="1">The sequence shown here is derived from an EMBL/GenBank/DDBJ whole genome shotgun (WGS) entry which is preliminary data.</text>
</comment>
<keyword evidence="2" id="KW-1185">Reference proteome</keyword>
<dbReference type="Proteomes" id="UP001165960">
    <property type="component" value="Unassembled WGS sequence"/>
</dbReference>